<gene>
    <name evidence="2" type="ORF">BT67DRAFT_453890</name>
</gene>
<feature type="coiled-coil region" evidence="1">
    <location>
        <begin position="75"/>
        <end position="102"/>
    </location>
</feature>
<sequence>MAPPLRNALFRAARPSSPFTHHTRAQLRRYSQQPSQTSSFYKTFSRPVAKCALLAVLVYQLVYFGWAKLEADDVKEERQAEIVRLEAQVKGLQAAAAAAAAAGTDGGAAASSRGDEHSRQGGAVRCGYRYSICITSRHVGM</sequence>
<protein>
    <submittedName>
        <fullName evidence="2">Uncharacterized protein</fullName>
    </submittedName>
</protein>
<keyword evidence="3" id="KW-1185">Reference proteome</keyword>
<evidence type="ECO:0000313" key="3">
    <source>
        <dbReference type="Proteomes" id="UP001304895"/>
    </source>
</evidence>
<accession>A0AAN6ZFV2</accession>
<dbReference type="EMBL" id="MU853402">
    <property type="protein sequence ID" value="KAK4137630.1"/>
    <property type="molecule type" value="Genomic_DNA"/>
</dbReference>
<comment type="caution">
    <text evidence="2">The sequence shown here is derived from an EMBL/GenBank/DDBJ whole genome shotgun (WGS) entry which is preliminary data.</text>
</comment>
<evidence type="ECO:0000256" key="1">
    <source>
        <dbReference type="SAM" id="Coils"/>
    </source>
</evidence>
<reference evidence="2" key="2">
    <citation type="submission" date="2023-05" db="EMBL/GenBank/DDBJ databases">
        <authorList>
            <consortium name="Lawrence Berkeley National Laboratory"/>
            <person name="Steindorff A."/>
            <person name="Hensen N."/>
            <person name="Bonometti L."/>
            <person name="Westerberg I."/>
            <person name="Brannstrom I.O."/>
            <person name="Guillou S."/>
            <person name="Cros-Aarteil S."/>
            <person name="Calhoun S."/>
            <person name="Haridas S."/>
            <person name="Kuo A."/>
            <person name="Mondo S."/>
            <person name="Pangilinan J."/>
            <person name="Riley R."/>
            <person name="Labutti K."/>
            <person name="Andreopoulos B."/>
            <person name="Lipzen A."/>
            <person name="Chen C."/>
            <person name="Yanf M."/>
            <person name="Daum C."/>
            <person name="Ng V."/>
            <person name="Clum A."/>
            <person name="Ohm R."/>
            <person name="Martin F."/>
            <person name="Silar P."/>
            <person name="Natvig D."/>
            <person name="Lalanne C."/>
            <person name="Gautier V."/>
            <person name="Ament-Velasquez S.L."/>
            <person name="Kruys A."/>
            <person name="Hutchinson M.I."/>
            <person name="Powell A.J."/>
            <person name="Barry K."/>
            <person name="Miller A.N."/>
            <person name="Grigoriev I.V."/>
            <person name="Debuchy R."/>
            <person name="Gladieux P."/>
            <person name="Thoren M.H."/>
            <person name="Johannesson H."/>
        </authorList>
    </citation>
    <scope>NUCLEOTIDE SEQUENCE</scope>
    <source>
        <strain evidence="2">CBS 123565</strain>
    </source>
</reference>
<reference evidence="2" key="1">
    <citation type="journal article" date="2023" name="Mol. Phylogenet. Evol.">
        <title>Genome-scale phylogeny and comparative genomics of the fungal order Sordariales.</title>
        <authorList>
            <person name="Hensen N."/>
            <person name="Bonometti L."/>
            <person name="Westerberg I."/>
            <person name="Brannstrom I.O."/>
            <person name="Guillou S."/>
            <person name="Cros-Aarteil S."/>
            <person name="Calhoun S."/>
            <person name="Haridas S."/>
            <person name="Kuo A."/>
            <person name="Mondo S."/>
            <person name="Pangilinan J."/>
            <person name="Riley R."/>
            <person name="LaButti K."/>
            <person name="Andreopoulos B."/>
            <person name="Lipzen A."/>
            <person name="Chen C."/>
            <person name="Yan M."/>
            <person name="Daum C."/>
            <person name="Ng V."/>
            <person name="Clum A."/>
            <person name="Steindorff A."/>
            <person name="Ohm R.A."/>
            <person name="Martin F."/>
            <person name="Silar P."/>
            <person name="Natvig D.O."/>
            <person name="Lalanne C."/>
            <person name="Gautier V."/>
            <person name="Ament-Velasquez S.L."/>
            <person name="Kruys A."/>
            <person name="Hutchinson M.I."/>
            <person name="Powell A.J."/>
            <person name="Barry K."/>
            <person name="Miller A.N."/>
            <person name="Grigoriev I.V."/>
            <person name="Debuchy R."/>
            <person name="Gladieux P."/>
            <person name="Hiltunen Thoren M."/>
            <person name="Johannesson H."/>
        </authorList>
    </citation>
    <scope>NUCLEOTIDE SEQUENCE</scope>
    <source>
        <strain evidence="2">CBS 123565</strain>
    </source>
</reference>
<dbReference type="Proteomes" id="UP001304895">
    <property type="component" value="Unassembled WGS sequence"/>
</dbReference>
<proteinExistence type="predicted"/>
<evidence type="ECO:0000313" key="2">
    <source>
        <dbReference type="EMBL" id="KAK4137630.1"/>
    </source>
</evidence>
<organism evidence="2 3">
    <name type="scientific">Trichocladium antarcticum</name>
    <dbReference type="NCBI Taxonomy" id="1450529"/>
    <lineage>
        <taxon>Eukaryota</taxon>
        <taxon>Fungi</taxon>
        <taxon>Dikarya</taxon>
        <taxon>Ascomycota</taxon>
        <taxon>Pezizomycotina</taxon>
        <taxon>Sordariomycetes</taxon>
        <taxon>Sordariomycetidae</taxon>
        <taxon>Sordariales</taxon>
        <taxon>Chaetomiaceae</taxon>
        <taxon>Trichocladium</taxon>
    </lineage>
</organism>
<name>A0AAN6ZFV2_9PEZI</name>
<keyword evidence="1" id="KW-0175">Coiled coil</keyword>
<dbReference type="AlphaFoldDB" id="A0AAN6ZFV2"/>